<dbReference type="PANTHER" id="PTHR12526">
    <property type="entry name" value="GLYCOSYLTRANSFERASE"/>
    <property type="match status" value="1"/>
</dbReference>
<dbReference type="Pfam" id="PF00534">
    <property type="entry name" value="Glycos_transf_1"/>
    <property type="match status" value="1"/>
</dbReference>
<dbReference type="SUPFAM" id="SSF53756">
    <property type="entry name" value="UDP-Glycosyltransferase/glycogen phosphorylase"/>
    <property type="match status" value="1"/>
</dbReference>
<feature type="domain" description="Glycosyl transferase family 1" evidence="1">
    <location>
        <begin position="183"/>
        <end position="339"/>
    </location>
</feature>
<dbReference type="EMBL" id="CP083681">
    <property type="protein sequence ID" value="UYU72086.1"/>
    <property type="molecule type" value="Genomic_DNA"/>
</dbReference>
<proteinExistence type="predicted"/>
<dbReference type="GO" id="GO:0016757">
    <property type="term" value="F:glycosyltransferase activity"/>
    <property type="evidence" value="ECO:0007669"/>
    <property type="project" value="UniProtKB-KW"/>
</dbReference>
<name>A0AA46UC47_BACT4</name>
<evidence type="ECO:0000259" key="1">
    <source>
        <dbReference type="Pfam" id="PF00534"/>
    </source>
</evidence>
<evidence type="ECO:0000313" key="4">
    <source>
        <dbReference type="Proteomes" id="UP001156216"/>
    </source>
</evidence>
<dbReference type="EC" id="2.4.-.-" evidence="3"/>
<evidence type="ECO:0000313" key="3">
    <source>
        <dbReference type="EMBL" id="UYU72086.1"/>
    </source>
</evidence>
<protein>
    <submittedName>
        <fullName evidence="3">Glycosyltransferase</fullName>
        <ecNumber evidence="3">2.4.-.-</ecNumber>
    </submittedName>
</protein>
<dbReference type="InterPro" id="IPR028098">
    <property type="entry name" value="Glyco_trans_4-like_N"/>
</dbReference>
<dbReference type="RefSeq" id="WP_008760667.1">
    <property type="nucleotide sequence ID" value="NZ_CP083681.1"/>
</dbReference>
<accession>A0AA46UC47</accession>
<keyword evidence="3" id="KW-0808">Transferase</keyword>
<reference evidence="3" key="1">
    <citation type="submission" date="2021-06" db="EMBL/GenBank/DDBJ databases">
        <title>Interrogation of the integrated mobile genetic elements in gut-associated Bacteroides with a consensus prediction approach.</title>
        <authorList>
            <person name="Campbell D.E."/>
            <person name="Leigh J.R."/>
            <person name="Kim T."/>
            <person name="England W."/>
            <person name="Whitaker R.J."/>
            <person name="Degnan P.H."/>
        </authorList>
    </citation>
    <scope>NUCLEOTIDE SEQUENCE</scope>
    <source>
        <strain evidence="3">VPI-BTDOT2</strain>
    </source>
</reference>
<organism evidence="3 4">
    <name type="scientific">Bacteroides thetaiotaomicron</name>
    <dbReference type="NCBI Taxonomy" id="818"/>
    <lineage>
        <taxon>Bacteria</taxon>
        <taxon>Pseudomonadati</taxon>
        <taxon>Bacteroidota</taxon>
        <taxon>Bacteroidia</taxon>
        <taxon>Bacteroidales</taxon>
        <taxon>Bacteroidaceae</taxon>
        <taxon>Bacteroides</taxon>
    </lineage>
</organism>
<gene>
    <name evidence="3" type="ORF">KQP59_02940</name>
</gene>
<feature type="domain" description="Glycosyltransferase subfamily 4-like N-terminal" evidence="2">
    <location>
        <begin position="12"/>
        <end position="168"/>
    </location>
</feature>
<keyword evidence="3" id="KW-0328">Glycosyltransferase</keyword>
<dbReference type="Proteomes" id="UP001156216">
    <property type="component" value="Chromosome"/>
</dbReference>
<dbReference type="Gene3D" id="3.40.50.2000">
    <property type="entry name" value="Glycogen Phosphorylase B"/>
    <property type="match status" value="2"/>
</dbReference>
<sequence>MNISFIINNLSFGGAEKMATFVTNNLAKRGHEVSIFVLNAISDSHQSIDENIRVYHYNRAQKSNSYLQYYEWIRFFVPIAKKERTEVLISFLGTPNLVCTLISKILYIPSIISERGDPYTAFSDGRLVTRLLLWIYNCSSGAVFQTIEASHFYGKKLQKRSKVIPNPIFISGSIQNLKYKALPKTIVYLGRLDNHQKRLDVLLDSFKEFYESHCDYRLIIYGRGAALSYIENYIKEHSLSDCIELKGVSKSSMEDIAKEGIYVITSDFEGISNSLLEAMAIGMPVVTTDHSPGGGRFLVQDHVNGLLVPVRDSHAIAKALSEFADNAELCERCGNEAKKVIQRFEPKKIIDMWESYICEVANRKNE</sequence>
<evidence type="ECO:0000259" key="2">
    <source>
        <dbReference type="Pfam" id="PF13439"/>
    </source>
</evidence>
<dbReference type="AlphaFoldDB" id="A0AA46UC47"/>
<dbReference type="Pfam" id="PF13439">
    <property type="entry name" value="Glyco_transf_4"/>
    <property type="match status" value="1"/>
</dbReference>
<dbReference type="InterPro" id="IPR001296">
    <property type="entry name" value="Glyco_trans_1"/>
</dbReference>